<evidence type="ECO:0000313" key="2">
    <source>
        <dbReference type="EMBL" id="KAK9515870.1"/>
    </source>
</evidence>
<evidence type="ECO:0000313" key="3">
    <source>
        <dbReference type="Proteomes" id="UP001488805"/>
    </source>
</evidence>
<keyword evidence="3" id="KW-1185">Reference proteome</keyword>
<protein>
    <submittedName>
        <fullName evidence="2">Uncharacterized protein</fullName>
    </submittedName>
</protein>
<organism evidence="2 3">
    <name type="scientific">Zoarces viviparus</name>
    <name type="common">Viviparous eelpout</name>
    <name type="synonym">Blennius viviparus</name>
    <dbReference type="NCBI Taxonomy" id="48416"/>
    <lineage>
        <taxon>Eukaryota</taxon>
        <taxon>Metazoa</taxon>
        <taxon>Chordata</taxon>
        <taxon>Craniata</taxon>
        <taxon>Vertebrata</taxon>
        <taxon>Euteleostomi</taxon>
        <taxon>Actinopterygii</taxon>
        <taxon>Neopterygii</taxon>
        <taxon>Teleostei</taxon>
        <taxon>Neoteleostei</taxon>
        <taxon>Acanthomorphata</taxon>
        <taxon>Eupercaria</taxon>
        <taxon>Perciformes</taxon>
        <taxon>Cottioidei</taxon>
        <taxon>Zoarcales</taxon>
        <taxon>Zoarcidae</taxon>
        <taxon>Zoarcinae</taxon>
        <taxon>Zoarces</taxon>
    </lineage>
</organism>
<accession>A0AAW1E0H5</accession>
<comment type="caution">
    <text evidence="2">The sequence shown here is derived from an EMBL/GenBank/DDBJ whole genome shotgun (WGS) entry which is preliminary data.</text>
</comment>
<sequence>MFDFPGWRTCMAPLQPDDGHDLCPSCLGLNCGIMPRAVRAARLAEAETPDGCGRPPSFRPVESNPAYPFQAQGHRNRRGSLQEG</sequence>
<feature type="region of interest" description="Disordered" evidence="1">
    <location>
        <begin position="47"/>
        <end position="84"/>
    </location>
</feature>
<dbReference type="EMBL" id="JBCEZU010000586">
    <property type="protein sequence ID" value="KAK9515870.1"/>
    <property type="molecule type" value="Genomic_DNA"/>
</dbReference>
<reference evidence="2 3" key="1">
    <citation type="journal article" date="2024" name="Genome Biol. Evol.">
        <title>Chromosome-level genome assembly of the viviparous eelpout Zoarces viviparus.</title>
        <authorList>
            <person name="Fuhrmann N."/>
            <person name="Brasseur M.V."/>
            <person name="Bakowski C.E."/>
            <person name="Podsiadlowski L."/>
            <person name="Prost S."/>
            <person name="Krehenwinkel H."/>
            <person name="Mayer C."/>
        </authorList>
    </citation>
    <scope>NUCLEOTIDE SEQUENCE [LARGE SCALE GENOMIC DNA]</scope>
    <source>
        <strain evidence="2">NO-MEL_2022_Ind0_liver</strain>
    </source>
</reference>
<name>A0AAW1E0H5_ZOAVI</name>
<gene>
    <name evidence="2" type="ORF">VZT92_026472</name>
</gene>
<evidence type="ECO:0000256" key="1">
    <source>
        <dbReference type="SAM" id="MobiDB-lite"/>
    </source>
</evidence>
<dbReference type="Proteomes" id="UP001488805">
    <property type="component" value="Unassembled WGS sequence"/>
</dbReference>
<dbReference type="AlphaFoldDB" id="A0AAW1E0H5"/>
<proteinExistence type="predicted"/>